<dbReference type="PhylomeDB" id="A0A091T693"/>
<evidence type="ECO:0000313" key="1">
    <source>
        <dbReference type="EMBL" id="KFQ69934.1"/>
    </source>
</evidence>
<dbReference type="Gene3D" id="1.10.287.210">
    <property type="match status" value="1"/>
</dbReference>
<feature type="non-terminal residue" evidence="1">
    <location>
        <position position="1"/>
    </location>
</feature>
<name>A0A091T693_PHALP</name>
<accession>A0A091T693</accession>
<sequence>AFGHILLAQGHGCEEFEGMCCLNLSDHLTSIHKQLRDLQDNMHKITVGRSPVDS</sequence>
<dbReference type="SUPFAM" id="SSF58069">
    <property type="entry name" value="Virus ectodomain"/>
    <property type="match status" value="1"/>
</dbReference>
<dbReference type="EMBL" id="KK440086">
    <property type="protein sequence ID" value="KFQ69934.1"/>
    <property type="molecule type" value="Genomic_DNA"/>
</dbReference>
<dbReference type="AlphaFoldDB" id="A0A091T693"/>
<gene>
    <name evidence="1" type="ORF">N335_04964</name>
</gene>
<dbReference type="Proteomes" id="UP000053638">
    <property type="component" value="Unassembled WGS sequence"/>
</dbReference>
<feature type="non-terminal residue" evidence="1">
    <location>
        <position position="54"/>
    </location>
</feature>
<proteinExistence type="predicted"/>
<protein>
    <submittedName>
        <fullName evidence="1">Uncharacterized protein</fullName>
    </submittedName>
</protein>
<keyword evidence="2" id="KW-1185">Reference proteome</keyword>
<evidence type="ECO:0000313" key="2">
    <source>
        <dbReference type="Proteomes" id="UP000053638"/>
    </source>
</evidence>
<reference evidence="1 2" key="1">
    <citation type="submission" date="2014-04" db="EMBL/GenBank/DDBJ databases">
        <title>Genome evolution of avian class.</title>
        <authorList>
            <person name="Zhang G."/>
            <person name="Li C."/>
        </authorList>
    </citation>
    <scope>NUCLEOTIDE SEQUENCE [LARGE SCALE GENOMIC DNA]</scope>
    <source>
        <strain evidence="1">BGI_N335</strain>
    </source>
</reference>
<organism evidence="1 2">
    <name type="scientific">Phaethon lepturus</name>
    <name type="common">White-tailed tropicbird</name>
    <dbReference type="NCBI Taxonomy" id="97097"/>
    <lineage>
        <taxon>Eukaryota</taxon>
        <taxon>Metazoa</taxon>
        <taxon>Chordata</taxon>
        <taxon>Craniata</taxon>
        <taxon>Vertebrata</taxon>
        <taxon>Euteleostomi</taxon>
        <taxon>Archelosauria</taxon>
        <taxon>Archosauria</taxon>
        <taxon>Dinosauria</taxon>
        <taxon>Saurischia</taxon>
        <taxon>Theropoda</taxon>
        <taxon>Coelurosauria</taxon>
        <taxon>Aves</taxon>
        <taxon>Neognathae</taxon>
        <taxon>Neoaves</taxon>
        <taxon>Phaethontimorphae</taxon>
        <taxon>Phaethontiformes</taxon>
        <taxon>Phaethontidae</taxon>
        <taxon>Phaethon</taxon>
    </lineage>
</organism>